<dbReference type="EMBL" id="QUSW01000006">
    <property type="protein sequence ID" value="RQP22783.1"/>
    <property type="molecule type" value="Genomic_DNA"/>
</dbReference>
<proteinExistence type="predicted"/>
<sequence>MVLPGQPPRESQTWDVGVDGMSLMSPKPIPPGTRCEVSFELPVGGEVRPVTAAVKVLYCSFSGPDGFKVGTAFGDLDDDSREAVNGFSE</sequence>
<dbReference type="AlphaFoldDB" id="A0A3N7HMD8"/>
<reference evidence="1 2" key="1">
    <citation type="submission" date="2018-08" db="EMBL/GenBank/DDBJ databases">
        <authorList>
            <person name="Khan S.A."/>
            <person name="Jeon C.O."/>
            <person name="Chun B.H."/>
            <person name="Jeong S.E."/>
        </authorList>
    </citation>
    <scope>NUCLEOTIDE SEQUENCE [LARGE SCALE GENOMIC DNA]</scope>
    <source>
        <strain evidence="1 2">S-16</strain>
    </source>
</reference>
<evidence type="ECO:0000313" key="2">
    <source>
        <dbReference type="Proteomes" id="UP000267464"/>
    </source>
</evidence>
<name>A0A3N7HMD8_9BURK</name>
<keyword evidence="2" id="KW-1185">Reference proteome</keyword>
<dbReference type="Gene3D" id="2.40.10.220">
    <property type="entry name" value="predicted glycosyltransferase like domains"/>
    <property type="match status" value="1"/>
</dbReference>
<protein>
    <recommendedName>
        <fullName evidence="3">PilZ domain-containing protein</fullName>
    </recommendedName>
</protein>
<evidence type="ECO:0000313" key="1">
    <source>
        <dbReference type="EMBL" id="RQP22783.1"/>
    </source>
</evidence>
<organism evidence="1 2">
    <name type="scientific">Piscinibacter terrae</name>
    <dbReference type="NCBI Taxonomy" id="2496871"/>
    <lineage>
        <taxon>Bacteria</taxon>
        <taxon>Pseudomonadati</taxon>
        <taxon>Pseudomonadota</taxon>
        <taxon>Betaproteobacteria</taxon>
        <taxon>Burkholderiales</taxon>
        <taxon>Sphaerotilaceae</taxon>
        <taxon>Piscinibacter</taxon>
    </lineage>
</organism>
<dbReference type="Proteomes" id="UP000267464">
    <property type="component" value="Unassembled WGS sequence"/>
</dbReference>
<accession>A0A3N7HMD8</accession>
<comment type="caution">
    <text evidence="1">The sequence shown here is derived from an EMBL/GenBank/DDBJ whole genome shotgun (WGS) entry which is preliminary data.</text>
</comment>
<gene>
    <name evidence="1" type="ORF">DZC73_21040</name>
</gene>
<reference evidence="1 2" key="2">
    <citation type="submission" date="2018-12" db="EMBL/GenBank/DDBJ databases">
        <title>Rhizobacter gummiphilus sp. nov., a rubber-degrading bacterium isolated from the soil of a botanical garden in Japan.</title>
        <authorList>
            <person name="Shunsuke S.S."/>
        </authorList>
    </citation>
    <scope>NUCLEOTIDE SEQUENCE [LARGE SCALE GENOMIC DNA]</scope>
    <source>
        <strain evidence="1 2">S-16</strain>
    </source>
</reference>
<evidence type="ECO:0008006" key="3">
    <source>
        <dbReference type="Google" id="ProtNLM"/>
    </source>
</evidence>